<feature type="transmembrane region" description="Helical" evidence="3">
    <location>
        <begin position="34"/>
        <end position="51"/>
    </location>
</feature>
<dbReference type="OrthoDB" id="9803495at2"/>
<dbReference type="KEGG" id="cfer:D4Z93_08185"/>
<evidence type="ECO:0000256" key="2">
    <source>
        <dbReference type="PIRNR" id="PIRNR016661"/>
    </source>
</evidence>
<feature type="transmembrane region" description="Helical" evidence="3">
    <location>
        <begin position="141"/>
        <end position="166"/>
    </location>
</feature>
<dbReference type="PANTHER" id="PTHR34295:SF1">
    <property type="entry name" value="BIOTIN TRANSPORTER BIOY"/>
    <property type="match status" value="1"/>
</dbReference>
<dbReference type="GO" id="GO:0005886">
    <property type="term" value="C:plasma membrane"/>
    <property type="evidence" value="ECO:0007669"/>
    <property type="project" value="UniProtKB-SubCell"/>
</dbReference>
<keyword evidence="2" id="KW-0813">Transport</keyword>
<accession>A0A386H4S9</accession>
<feature type="transmembrane region" description="Helical" evidence="3">
    <location>
        <begin position="58"/>
        <end position="76"/>
    </location>
</feature>
<reference evidence="4 5" key="1">
    <citation type="journal article" date="2019" name="Int. J. Syst. Evol. Microbiol.">
        <title>Clostridium fermenticellae sp. nov., isolated from the mud in a fermentation cellar for the production of the Chinese liquor, baijiu.</title>
        <authorList>
            <person name="Xu P.X."/>
            <person name="Chai L.J."/>
            <person name="Qiu T."/>
            <person name="Zhang X.J."/>
            <person name="Lu Z.M."/>
            <person name="Xiao C."/>
            <person name="Wang S.T."/>
            <person name="Shen C.H."/>
            <person name="Shi J.S."/>
            <person name="Xu Z.H."/>
        </authorList>
    </citation>
    <scope>NUCLEOTIDE SEQUENCE [LARGE SCALE GENOMIC DNA]</scope>
    <source>
        <strain evidence="4 5">JN500901</strain>
    </source>
</reference>
<dbReference type="GO" id="GO:0015225">
    <property type="term" value="F:biotin transmembrane transporter activity"/>
    <property type="evidence" value="ECO:0007669"/>
    <property type="project" value="UniProtKB-UniRule"/>
</dbReference>
<protein>
    <recommendedName>
        <fullName evidence="2">Biotin transporter</fullName>
    </recommendedName>
</protein>
<evidence type="ECO:0000313" key="5">
    <source>
        <dbReference type="Proteomes" id="UP000266301"/>
    </source>
</evidence>
<dbReference type="RefSeq" id="WP_119972351.1">
    <property type="nucleotide sequence ID" value="NZ_CP032416.1"/>
</dbReference>
<keyword evidence="3" id="KW-0812">Transmembrane</keyword>
<dbReference type="PIRSF" id="PIRSF016661">
    <property type="entry name" value="BioY"/>
    <property type="match status" value="1"/>
</dbReference>
<feature type="transmembrane region" description="Helical" evidence="3">
    <location>
        <begin position="82"/>
        <end position="104"/>
    </location>
</feature>
<gene>
    <name evidence="4" type="ORF">D4Z93_08185</name>
</gene>
<comment type="subcellular location">
    <subcellularLocation>
        <location evidence="2">Cell membrane</location>
        <topology evidence="2">Multi-pass membrane protein</topology>
    </subcellularLocation>
</comment>
<feature type="transmembrane region" description="Helical" evidence="3">
    <location>
        <begin position="7"/>
        <end position="28"/>
    </location>
</feature>
<dbReference type="PANTHER" id="PTHR34295">
    <property type="entry name" value="BIOTIN TRANSPORTER BIOY"/>
    <property type="match status" value="1"/>
</dbReference>
<dbReference type="Proteomes" id="UP000266301">
    <property type="component" value="Chromosome"/>
</dbReference>
<keyword evidence="3" id="KW-1133">Transmembrane helix</keyword>
<dbReference type="Pfam" id="PF02632">
    <property type="entry name" value="BioY"/>
    <property type="match status" value="1"/>
</dbReference>
<keyword evidence="2" id="KW-1003">Cell membrane</keyword>
<sequence length="182" mass="19802">MNNRQNIHNMALIGVMAAVICILGPLSIPIGPVPISFTNFAIYIAIYILGMKKGVTSYVIYMLLGLVGLPVFSNFSGGATKLFGLTGGYIIGFIFMAVISGLFIDNFINKWYLCFIGMILGTVVCYIFGSIWLAYQAHISASSAFLLGVIPFIPGDIIKIIIAVILGPKLRMRLTRANIIRC</sequence>
<dbReference type="AlphaFoldDB" id="A0A386H4S9"/>
<comment type="similarity">
    <text evidence="1 2">Belongs to the BioY family.</text>
</comment>
<dbReference type="Gene3D" id="1.10.1760.20">
    <property type="match status" value="1"/>
</dbReference>
<evidence type="ECO:0000256" key="1">
    <source>
        <dbReference type="ARBA" id="ARBA00010692"/>
    </source>
</evidence>
<feature type="transmembrane region" description="Helical" evidence="3">
    <location>
        <begin position="111"/>
        <end position="135"/>
    </location>
</feature>
<dbReference type="InterPro" id="IPR003784">
    <property type="entry name" value="BioY"/>
</dbReference>
<proteinExistence type="inferred from homology"/>
<keyword evidence="5" id="KW-1185">Reference proteome</keyword>
<keyword evidence="2 3" id="KW-0472">Membrane</keyword>
<dbReference type="EMBL" id="CP032416">
    <property type="protein sequence ID" value="AYD40505.1"/>
    <property type="molecule type" value="Genomic_DNA"/>
</dbReference>
<organism evidence="4 5">
    <name type="scientific">Clostridium fermenticellae</name>
    <dbReference type="NCBI Taxonomy" id="2068654"/>
    <lineage>
        <taxon>Bacteria</taxon>
        <taxon>Bacillati</taxon>
        <taxon>Bacillota</taxon>
        <taxon>Clostridia</taxon>
        <taxon>Eubacteriales</taxon>
        <taxon>Clostridiaceae</taxon>
        <taxon>Clostridium</taxon>
    </lineage>
</organism>
<evidence type="ECO:0000313" key="4">
    <source>
        <dbReference type="EMBL" id="AYD40505.1"/>
    </source>
</evidence>
<name>A0A386H4S9_9CLOT</name>
<evidence type="ECO:0000256" key="3">
    <source>
        <dbReference type="SAM" id="Phobius"/>
    </source>
</evidence>